<dbReference type="Gene3D" id="3.40.50.11210">
    <property type="entry name" value="Rap/Ran-GAP"/>
    <property type="match status" value="1"/>
</dbReference>
<dbReference type="GO" id="GO:0005634">
    <property type="term" value="C:nucleus"/>
    <property type="evidence" value="ECO:0007669"/>
    <property type="project" value="InterPro"/>
</dbReference>
<evidence type="ECO:0000256" key="2">
    <source>
        <dbReference type="SAM" id="MobiDB-lite"/>
    </source>
</evidence>
<dbReference type="InterPro" id="IPR027107">
    <property type="entry name" value="Tuberin/Ral-act_asu"/>
</dbReference>
<gene>
    <name evidence="5" type="ORF">PPYR1160_LOCUS2004</name>
</gene>
<dbReference type="SUPFAM" id="SSF48097">
    <property type="entry name" value="Regulator of G-protein signaling, RGS"/>
    <property type="match status" value="1"/>
</dbReference>
<dbReference type="InterPro" id="IPR036305">
    <property type="entry name" value="RGS_sf"/>
</dbReference>
<dbReference type="InterPro" id="IPR016137">
    <property type="entry name" value="RGS"/>
</dbReference>
<dbReference type="PANTHER" id="PTHR10063:SF11">
    <property type="entry name" value="RHO GTPASE-ACTIVATING PROTEIN CG5521-RELATED"/>
    <property type="match status" value="1"/>
</dbReference>
<dbReference type="GO" id="GO:0051056">
    <property type="term" value="P:regulation of small GTPase mediated signal transduction"/>
    <property type="evidence" value="ECO:0007669"/>
    <property type="project" value="InterPro"/>
</dbReference>
<dbReference type="AlphaFoldDB" id="A0A7R9U2V6"/>
<sequence>MREVVEAWGRPGGAAEALSRDDELDSSQDGDASSASGVVASSLSSFEGSLAPRRRADAYASSAFEESDDLQEFSVDGSQAADGEGGDVASTSVDSYVGIEEEGLLLNEMQLVESTLEDVDPLKSLLGRRGLRNVDIAYDDPTLLGGHFLLKLAEQETKSQSFERVAHTVYTGDAGSRDADTPSAGAVVRFGSLSSGLASSSKQHPGDTLAQLQMHACHGSENKQIGLICMDRMLCRALETLLKAEFASENLEFLLRVKRFETRARRLACYVDEKIALWEYETSSHSQSLKAEAARLCEMALRIFADHCTPESERQVNLTAKQIREVGDIVKSGNIDSAMFTPAVREVERMIKNDKLQRLFQTVTAAQERVRKFNELLRLDEEMSFHSRVEQRCIDFKTSGKLQPQNHRSLEPVRNTDETSQEPVSITRGMSEANSSDGRPSRLTDMRTQSLKQFMDIHDDLPEELRSESEAGFSEVGKDFLEMENCSAATALAGPRIFMSCMGLLPLQGLPFRTVGSNAGRNGTADLPQALLLDPNASIADRASSFEKGTSAAVKSRGRWPAMAQMLQELDAVRPRQTVSVAVVYVGPGQRTAQECLSNVSKQIVTENPNDALSDAPSTSPDFEAFVDALGWSVVLSKHAGWAGDLDTSPNSADGVSQPYWCDESVEVIFYVAPRMPTVAGNSPQPAKKRLISHASIVVVYFDAAREFLPSTLAYHNPDGSSNADVTVVVQPCRKVKYSQTRTKSVTGLYRISLYTRRGIPAIAALPLLDGALVDRKTLGPLVRRAAINADRAIRRMQVGSGKGIAAGSAS</sequence>
<dbReference type="InterPro" id="IPR044926">
    <property type="entry name" value="RGS_subdomain_2"/>
</dbReference>
<evidence type="ECO:0008006" key="6">
    <source>
        <dbReference type="Google" id="ProtNLM"/>
    </source>
</evidence>
<feature type="domain" description="RGS" evidence="4">
    <location>
        <begin position="238"/>
        <end position="362"/>
    </location>
</feature>
<evidence type="ECO:0000259" key="4">
    <source>
        <dbReference type="PROSITE" id="PS50132"/>
    </source>
</evidence>
<dbReference type="GO" id="GO:0005737">
    <property type="term" value="C:cytoplasm"/>
    <property type="evidence" value="ECO:0007669"/>
    <property type="project" value="TreeGrafter"/>
</dbReference>
<proteinExistence type="predicted"/>
<feature type="region of interest" description="Disordered" evidence="2">
    <location>
        <begin position="1"/>
        <end position="38"/>
    </location>
</feature>
<dbReference type="SUPFAM" id="SSF111347">
    <property type="entry name" value="Rap/Ran-GAP"/>
    <property type="match status" value="1"/>
</dbReference>
<dbReference type="GO" id="GO:0005096">
    <property type="term" value="F:GTPase activator activity"/>
    <property type="evidence" value="ECO:0007669"/>
    <property type="project" value="UniProtKB-KW"/>
</dbReference>
<feature type="compositionally biased region" description="Low complexity" evidence="2">
    <location>
        <begin position="29"/>
        <end position="38"/>
    </location>
</feature>
<dbReference type="InterPro" id="IPR035974">
    <property type="entry name" value="Rap/Ran-GAP_sf"/>
</dbReference>
<feature type="compositionally biased region" description="Basic and acidic residues" evidence="2">
    <location>
        <begin position="408"/>
        <end position="417"/>
    </location>
</feature>
<dbReference type="PROSITE" id="PS50085">
    <property type="entry name" value="RAPGAP"/>
    <property type="match status" value="1"/>
</dbReference>
<dbReference type="PANTHER" id="PTHR10063">
    <property type="entry name" value="TUBERIN"/>
    <property type="match status" value="1"/>
</dbReference>
<reference evidence="5" key="1">
    <citation type="submission" date="2021-01" db="EMBL/GenBank/DDBJ databases">
        <authorList>
            <person name="Corre E."/>
            <person name="Pelletier E."/>
            <person name="Niang G."/>
            <person name="Scheremetjew M."/>
            <person name="Finn R."/>
            <person name="Kale V."/>
            <person name="Holt S."/>
            <person name="Cochrane G."/>
            <person name="Meng A."/>
            <person name="Brown T."/>
            <person name="Cohen L."/>
        </authorList>
    </citation>
    <scope>NUCLEOTIDE SEQUENCE</scope>
    <source>
        <strain evidence="5">CCMP2078</strain>
    </source>
</reference>
<dbReference type="InterPro" id="IPR000331">
    <property type="entry name" value="Rap/Ran_GAP_dom"/>
</dbReference>
<feature type="region of interest" description="Disordered" evidence="2">
    <location>
        <begin position="400"/>
        <end position="442"/>
    </location>
</feature>
<organism evidence="5">
    <name type="scientific">Pinguiococcus pyrenoidosus</name>
    <dbReference type="NCBI Taxonomy" id="172671"/>
    <lineage>
        <taxon>Eukaryota</taxon>
        <taxon>Sar</taxon>
        <taxon>Stramenopiles</taxon>
        <taxon>Ochrophyta</taxon>
        <taxon>Pinguiophyceae</taxon>
        <taxon>Pinguiochrysidales</taxon>
        <taxon>Pinguiochrysidaceae</taxon>
        <taxon>Pinguiococcus</taxon>
    </lineage>
</organism>
<evidence type="ECO:0000259" key="3">
    <source>
        <dbReference type="PROSITE" id="PS50085"/>
    </source>
</evidence>
<dbReference type="Gene3D" id="1.10.167.10">
    <property type="entry name" value="Regulator of G-protein Signalling 4, domain 2"/>
    <property type="match status" value="1"/>
</dbReference>
<dbReference type="PROSITE" id="PS50132">
    <property type="entry name" value="RGS"/>
    <property type="match status" value="1"/>
</dbReference>
<feature type="domain" description="Rap-GAP" evidence="3">
    <location>
        <begin position="567"/>
        <end position="811"/>
    </location>
</feature>
<protein>
    <recommendedName>
        <fullName evidence="6">Rap-GAP domain-containing protein</fullName>
    </recommendedName>
</protein>
<keyword evidence="1" id="KW-0343">GTPase activation</keyword>
<evidence type="ECO:0000256" key="1">
    <source>
        <dbReference type="ARBA" id="ARBA00022468"/>
    </source>
</evidence>
<dbReference type="Pfam" id="PF02145">
    <property type="entry name" value="Rap_GAP"/>
    <property type="match status" value="1"/>
</dbReference>
<accession>A0A7R9U2V6</accession>
<name>A0A7R9U2V6_9STRA</name>
<dbReference type="Pfam" id="PF00615">
    <property type="entry name" value="RGS"/>
    <property type="match status" value="1"/>
</dbReference>
<dbReference type="EMBL" id="HBEA01002709">
    <property type="protein sequence ID" value="CAD8252512.1"/>
    <property type="molecule type" value="Transcribed_RNA"/>
</dbReference>
<evidence type="ECO:0000313" key="5">
    <source>
        <dbReference type="EMBL" id="CAD8252512.1"/>
    </source>
</evidence>